<dbReference type="CDD" id="cd22332">
    <property type="entry name" value="HsdR_N"/>
    <property type="match status" value="1"/>
</dbReference>
<evidence type="ECO:0000256" key="5">
    <source>
        <dbReference type="ARBA" id="ARBA00022747"/>
    </source>
</evidence>
<protein>
    <recommendedName>
        <fullName evidence="10">Type I restriction enzyme endonuclease subunit</fullName>
        <shortName evidence="10">R protein</shortName>
        <ecNumber evidence="10">3.1.21.3</ecNumber>
    </recommendedName>
</protein>
<evidence type="ECO:0000256" key="7">
    <source>
        <dbReference type="ARBA" id="ARBA00022801"/>
    </source>
</evidence>
<evidence type="ECO:0000313" key="13">
    <source>
        <dbReference type="Proteomes" id="UP000575083"/>
    </source>
</evidence>
<comment type="caution">
    <text evidence="12">The sequence shown here is derived from an EMBL/GenBank/DDBJ whole genome shotgun (WGS) entry which is preliminary data.</text>
</comment>
<keyword evidence="13" id="KW-1185">Reference proteome</keyword>
<dbReference type="SMART" id="SM00487">
    <property type="entry name" value="DEXDc"/>
    <property type="match status" value="1"/>
</dbReference>
<comment type="function">
    <text evidence="10">Subunit R is required for both nuclease and ATPase activities, but not for modification.</text>
</comment>
<keyword evidence="3" id="KW-0540">Nuclease</keyword>
<evidence type="ECO:0000313" key="12">
    <source>
        <dbReference type="EMBL" id="MBB6557856.1"/>
    </source>
</evidence>
<comment type="subunit">
    <text evidence="10">The type I restriction/modification system is composed of three polypeptides R, M and S.</text>
</comment>
<keyword evidence="4 10" id="KW-0547">Nucleotide-binding</keyword>
<dbReference type="Pfam" id="PF18766">
    <property type="entry name" value="SWI2_SNF2"/>
    <property type="match status" value="1"/>
</dbReference>
<evidence type="ECO:0000256" key="9">
    <source>
        <dbReference type="ARBA" id="ARBA00023125"/>
    </source>
</evidence>
<evidence type="ECO:0000256" key="6">
    <source>
        <dbReference type="ARBA" id="ARBA00022759"/>
    </source>
</evidence>
<dbReference type="Pfam" id="PF04313">
    <property type="entry name" value="HSDR_N"/>
    <property type="match status" value="1"/>
</dbReference>
<organism evidence="12 13">
    <name type="scientific">Acidovorax soli</name>
    <dbReference type="NCBI Taxonomy" id="592050"/>
    <lineage>
        <taxon>Bacteria</taxon>
        <taxon>Pseudomonadati</taxon>
        <taxon>Pseudomonadota</taxon>
        <taxon>Betaproteobacteria</taxon>
        <taxon>Burkholderiales</taxon>
        <taxon>Comamonadaceae</taxon>
        <taxon>Acidovorax</taxon>
    </lineage>
</organism>
<dbReference type="InterPro" id="IPR040980">
    <property type="entry name" value="SWI2_SNF2"/>
</dbReference>
<dbReference type="InterPro" id="IPR014001">
    <property type="entry name" value="Helicase_ATP-bd"/>
</dbReference>
<feature type="domain" description="Helicase ATP-binding" evidence="11">
    <location>
        <begin position="337"/>
        <end position="510"/>
    </location>
</feature>
<dbReference type="Gene3D" id="3.90.1570.50">
    <property type="match status" value="1"/>
</dbReference>
<reference evidence="12 13" key="1">
    <citation type="submission" date="2020-08" db="EMBL/GenBank/DDBJ databases">
        <title>Functional genomics of gut bacteria from endangered species of beetles.</title>
        <authorList>
            <person name="Carlos-Shanley C."/>
        </authorList>
    </citation>
    <scope>NUCLEOTIDE SEQUENCE [LARGE SCALE GENOMIC DNA]</scope>
    <source>
        <strain evidence="12 13">S00198</strain>
    </source>
</reference>
<name>A0A7X0PA85_9BURK</name>
<dbReference type="SUPFAM" id="SSF52540">
    <property type="entry name" value="P-loop containing nucleoside triphosphate hydrolases"/>
    <property type="match status" value="2"/>
</dbReference>
<evidence type="ECO:0000256" key="8">
    <source>
        <dbReference type="ARBA" id="ARBA00022840"/>
    </source>
</evidence>
<dbReference type="InterPro" id="IPR055180">
    <property type="entry name" value="HsdR_RecA-like_helicase_dom_2"/>
</dbReference>
<dbReference type="PANTHER" id="PTHR30195:SF15">
    <property type="entry name" value="TYPE I RESTRICTION ENZYME HINDI ENDONUCLEASE SUBUNIT"/>
    <property type="match status" value="1"/>
</dbReference>
<dbReference type="PROSITE" id="PS51192">
    <property type="entry name" value="HELICASE_ATP_BIND_1"/>
    <property type="match status" value="1"/>
</dbReference>
<dbReference type="PANTHER" id="PTHR30195">
    <property type="entry name" value="TYPE I SITE-SPECIFIC DEOXYRIBONUCLEASE PROTEIN SUBUNIT M AND R"/>
    <property type="match status" value="1"/>
</dbReference>
<dbReference type="GO" id="GO:0005524">
    <property type="term" value="F:ATP binding"/>
    <property type="evidence" value="ECO:0007669"/>
    <property type="project" value="UniProtKB-KW"/>
</dbReference>
<dbReference type="GO" id="GO:0009307">
    <property type="term" value="P:DNA restriction-modification system"/>
    <property type="evidence" value="ECO:0007669"/>
    <property type="project" value="UniProtKB-KW"/>
</dbReference>
<evidence type="ECO:0000256" key="10">
    <source>
        <dbReference type="RuleBase" id="RU364115"/>
    </source>
</evidence>
<proteinExistence type="inferred from homology"/>
<sequence>MNSTPNSREQYSAHLPALHLLCNLGWNFITTAQALTLRGSTREVLLKPRLIEVLQTRRYKYKGQWYPLSPSGIDQIVRELSALSLAEGLMPANERLYGKLALGITVTEFMPDGKKHQPTIPVIDWADATANRWDVTEELEVLAAQGTHHRTPDVVAYVNGIPLVVIEAKRPESGGGSHPAKAMVTEGISQHLRNQRPDEIPNLFAYAQLLMSISQTEGRYGTTHTAAKFWAKWREEEFDEAHMQVLKNKALKPDVRTALFDGKPAALAAHFNMLWSAPMQATEQDRLLLSLLTPARLLELLRGYVLFDRKVGKIVARYQQFFGIRALLARISQKKSDSQGGGREGGVVWHTTGSGKSFTMVFLTKALLLVDALKECRVVVVTDRIDLETQLARNFMTGGAFGSSIAMKKDGEKSRSLSGRDLAQRIGKGTERITFTLVHKFNTASKLPECRNDSADMIVLVDEGHRSHGGETHERMKNALPKAAYIAFTGTPLLKNEKTANKFGPIVHAYTMQRAVEDETVAPLLYEERVPELDINEEAVNRWFDKITINLSEAQRTDLKRKFAKKGAIYGAVNRIELIAWDIATHFSENIKKLELGLKGQVATDSKLEAIRYKKALDETGLVTSAVVISAPDTREGNSDVDEDTLPEVQKWWKQTMATYGHDPETYEKQIVSDFGTDGAPDLLIVVDKLLTGFDEPRNTVLYIDKPLKGHNLIQAVARVNRLHDAKRYGVLVDYRGILKELDTAIRAYQDLETRTQGGFDMSDLEGLYRQFSTEYKQLPALHEKLWSFFKSVVNKLDREQYRQLLTPKFVKGEDGEDYDERQKLRDDFYEALTAFGLCLQTALSSRSFFEDKSFSEALITKYKVDLRFFTELRQTARRDAMETVDYSAYEEQIRKLVDKQVIGTEVRDPGGVYLVHQLGKAEDPKDWSEEKTRNETDMIRTRLRKTIEQELAEDPYAQKVFGELLKQAIAEAEAMFDHPLKQYALFKTFEQQLESRATPGVPDVLVDKPHAKAYFGAIRLVLGEETFTALSIEAADRLVQQALAMDTVVRNAVAENSLNPQNIEAAIRKGLLPLLFETLGLDSAKQVVEQVIQITRVGLNKS</sequence>
<evidence type="ECO:0000256" key="3">
    <source>
        <dbReference type="ARBA" id="ARBA00022722"/>
    </source>
</evidence>
<accession>A0A7X0PA85</accession>
<evidence type="ECO:0000256" key="1">
    <source>
        <dbReference type="ARBA" id="ARBA00000851"/>
    </source>
</evidence>
<dbReference type="InterPro" id="IPR004473">
    <property type="entry name" value="Restrct_endonuc_typeI_HsdR"/>
</dbReference>
<keyword evidence="8 10" id="KW-0067">ATP-binding</keyword>
<dbReference type="GO" id="GO:0003677">
    <property type="term" value="F:DNA binding"/>
    <property type="evidence" value="ECO:0007669"/>
    <property type="project" value="UniProtKB-KW"/>
</dbReference>
<evidence type="ECO:0000256" key="2">
    <source>
        <dbReference type="ARBA" id="ARBA00008598"/>
    </source>
</evidence>
<dbReference type="CDD" id="cd18800">
    <property type="entry name" value="SF2_C_EcoR124I-like"/>
    <property type="match status" value="1"/>
</dbReference>
<dbReference type="EMBL" id="JACHLK010000001">
    <property type="protein sequence ID" value="MBB6557856.1"/>
    <property type="molecule type" value="Genomic_DNA"/>
</dbReference>
<keyword evidence="9 10" id="KW-0238">DNA-binding</keyword>
<dbReference type="NCBIfam" id="TIGR00348">
    <property type="entry name" value="hsdR"/>
    <property type="match status" value="1"/>
</dbReference>
<keyword evidence="6" id="KW-0255">Endonuclease</keyword>
<comment type="similarity">
    <text evidence="2 10">Belongs to the HsdR family.</text>
</comment>
<dbReference type="InterPro" id="IPR027417">
    <property type="entry name" value="P-loop_NTPase"/>
</dbReference>
<dbReference type="GO" id="GO:0009035">
    <property type="term" value="F:type I site-specific deoxyribonuclease activity"/>
    <property type="evidence" value="ECO:0007669"/>
    <property type="project" value="UniProtKB-EC"/>
</dbReference>
<dbReference type="Pfam" id="PF22679">
    <property type="entry name" value="T1R_D3-like"/>
    <property type="match status" value="1"/>
</dbReference>
<dbReference type="AlphaFoldDB" id="A0A7X0PA85"/>
<comment type="catalytic activity">
    <reaction evidence="1 10">
        <text>Endonucleolytic cleavage of DNA to give random double-stranded fragments with terminal 5'-phosphates, ATP is simultaneously hydrolyzed.</text>
        <dbReference type="EC" id="3.1.21.3"/>
    </reaction>
</comment>
<dbReference type="Gene3D" id="3.40.50.300">
    <property type="entry name" value="P-loop containing nucleotide triphosphate hydrolases"/>
    <property type="match status" value="2"/>
</dbReference>
<keyword evidence="5 10" id="KW-0680">Restriction system</keyword>
<dbReference type="InterPro" id="IPR051268">
    <property type="entry name" value="Type-I_R_enzyme_R_subunit"/>
</dbReference>
<evidence type="ECO:0000259" key="11">
    <source>
        <dbReference type="PROSITE" id="PS51192"/>
    </source>
</evidence>
<dbReference type="Proteomes" id="UP000575083">
    <property type="component" value="Unassembled WGS sequence"/>
</dbReference>
<dbReference type="EC" id="3.1.21.3" evidence="10"/>
<gene>
    <name evidence="12" type="ORF">HNP48_000520</name>
</gene>
<dbReference type="RefSeq" id="WP_184855276.1">
    <property type="nucleotide sequence ID" value="NZ_JACHLK010000001.1"/>
</dbReference>
<keyword evidence="7 10" id="KW-0378">Hydrolase</keyword>
<evidence type="ECO:0000256" key="4">
    <source>
        <dbReference type="ARBA" id="ARBA00022741"/>
    </source>
</evidence>
<dbReference type="InterPro" id="IPR007409">
    <property type="entry name" value="Restrct_endonuc_type1_HsdR_N"/>
</dbReference>